<evidence type="ECO:0000256" key="6">
    <source>
        <dbReference type="ARBA" id="ARBA00023146"/>
    </source>
</evidence>
<dbReference type="STRING" id="1177755.A7A08_01950"/>
<dbReference type="GO" id="GO:0006428">
    <property type="term" value="P:isoleucyl-tRNA aminoacylation"/>
    <property type="evidence" value="ECO:0007669"/>
    <property type="project" value="TreeGrafter"/>
</dbReference>
<keyword evidence="3" id="KW-0547">Nucleotide-binding</keyword>
<reference evidence="10 11" key="1">
    <citation type="submission" date="2016-07" db="EMBL/GenBank/DDBJ databases">
        <title>Draft genome sequence of Methyloligella halotolerans C2T (VKM B-2706T=CCUG 61687T=DSM 25045T), a halotolerant polyhydroxybutyrate accumulating methylotroph.</title>
        <authorList>
            <person name="Vasilenko O.V."/>
            <person name="Doronina N.V."/>
            <person name="Poroshina M.N."/>
            <person name="Tarlachkov S.V."/>
            <person name="Trotsenko Y.A."/>
        </authorList>
    </citation>
    <scope>NUCLEOTIDE SEQUENCE [LARGE SCALE GENOMIC DNA]</scope>
    <source>
        <strain evidence="10 11">VKM B-2706</strain>
    </source>
</reference>
<dbReference type="Gene3D" id="3.40.50.620">
    <property type="entry name" value="HUPs"/>
    <property type="match status" value="1"/>
</dbReference>
<keyword evidence="11" id="KW-1185">Reference proteome</keyword>
<gene>
    <name evidence="10" type="ORF">A7A08_01950</name>
</gene>
<keyword evidence="2 10" id="KW-0436">Ligase</keyword>
<evidence type="ECO:0000256" key="2">
    <source>
        <dbReference type="ARBA" id="ARBA00022598"/>
    </source>
</evidence>
<dbReference type="GO" id="GO:0005524">
    <property type="term" value="F:ATP binding"/>
    <property type="evidence" value="ECO:0007669"/>
    <property type="project" value="UniProtKB-KW"/>
</dbReference>
<name>A0A1E2RY97_9HYPH</name>
<feature type="region of interest" description="Disordered" evidence="8">
    <location>
        <begin position="123"/>
        <end position="163"/>
    </location>
</feature>
<organism evidence="10 11">
    <name type="scientific">Methyloligella halotolerans</name>
    <dbReference type="NCBI Taxonomy" id="1177755"/>
    <lineage>
        <taxon>Bacteria</taxon>
        <taxon>Pseudomonadati</taxon>
        <taxon>Pseudomonadota</taxon>
        <taxon>Alphaproteobacteria</taxon>
        <taxon>Hyphomicrobiales</taxon>
        <taxon>Hyphomicrobiaceae</taxon>
        <taxon>Methyloligella</taxon>
    </lineage>
</organism>
<evidence type="ECO:0000256" key="4">
    <source>
        <dbReference type="ARBA" id="ARBA00022840"/>
    </source>
</evidence>
<dbReference type="EMBL" id="MASI01000004">
    <property type="protein sequence ID" value="ODA67203.1"/>
    <property type="molecule type" value="Genomic_DNA"/>
</dbReference>
<comment type="caution">
    <text evidence="10">The sequence shown here is derived from an EMBL/GenBank/DDBJ whole genome shotgun (WGS) entry which is preliminary data.</text>
</comment>
<dbReference type="GO" id="GO:0004822">
    <property type="term" value="F:isoleucine-tRNA ligase activity"/>
    <property type="evidence" value="ECO:0007669"/>
    <property type="project" value="UniProtKB-EC"/>
</dbReference>
<feature type="domain" description="Aminoacyl-tRNA synthetase class Ia" evidence="9">
    <location>
        <begin position="56"/>
        <end position="134"/>
    </location>
</feature>
<keyword evidence="6" id="KW-0030">Aminoacyl-tRNA synthetase</keyword>
<dbReference type="SUPFAM" id="SSF52374">
    <property type="entry name" value="Nucleotidylyl transferase"/>
    <property type="match status" value="1"/>
</dbReference>
<evidence type="ECO:0000256" key="1">
    <source>
        <dbReference type="ARBA" id="ARBA00006887"/>
    </source>
</evidence>
<dbReference type="EC" id="6.1.1.5" evidence="10"/>
<sequence>MTTPPADKSELASNKTAEPASGSKEESGRNWSDTLFLPKTDFPMKAGLPQREPELIARWNEIRLYDRLREEAKGRGKFVLHDGPPYANGHLHIGHALNKTLKDVVVRSQGMMGKDAPYVPGWDCHGSPSSGRLRRVSATRARTRTRSRSTPSGASAGNSLRNG</sequence>
<keyword evidence="5" id="KW-0648">Protein biosynthesis</keyword>
<dbReference type="PANTHER" id="PTHR42765">
    <property type="entry name" value="SOLEUCYL-TRNA SYNTHETASE"/>
    <property type="match status" value="1"/>
</dbReference>
<protein>
    <submittedName>
        <fullName evidence="10">Isoleucine--tRNA ligase</fullName>
        <ecNumber evidence="10">6.1.1.5</ecNumber>
    </submittedName>
</protein>
<dbReference type="Pfam" id="PF00133">
    <property type="entry name" value="tRNA-synt_1"/>
    <property type="match status" value="1"/>
</dbReference>
<evidence type="ECO:0000256" key="3">
    <source>
        <dbReference type="ARBA" id="ARBA00022741"/>
    </source>
</evidence>
<keyword evidence="4" id="KW-0067">ATP-binding</keyword>
<comment type="similarity">
    <text evidence="1">Belongs to the class-I aminoacyl-tRNA synthetase family. IleS type 1 subfamily.</text>
</comment>
<feature type="compositionally biased region" description="Basic residues" evidence="8">
    <location>
        <begin position="132"/>
        <end position="147"/>
    </location>
</feature>
<dbReference type="InterPro" id="IPR014729">
    <property type="entry name" value="Rossmann-like_a/b/a_fold"/>
</dbReference>
<evidence type="ECO:0000256" key="8">
    <source>
        <dbReference type="SAM" id="MobiDB-lite"/>
    </source>
</evidence>
<accession>A0A1E2RY97</accession>
<evidence type="ECO:0000256" key="7">
    <source>
        <dbReference type="ARBA" id="ARBA00048359"/>
    </source>
</evidence>
<proteinExistence type="inferred from homology"/>
<dbReference type="Proteomes" id="UP000095087">
    <property type="component" value="Unassembled WGS sequence"/>
</dbReference>
<evidence type="ECO:0000313" key="11">
    <source>
        <dbReference type="Proteomes" id="UP000095087"/>
    </source>
</evidence>
<evidence type="ECO:0000313" key="10">
    <source>
        <dbReference type="EMBL" id="ODA67203.1"/>
    </source>
</evidence>
<dbReference type="AlphaFoldDB" id="A0A1E2RY97"/>
<feature type="region of interest" description="Disordered" evidence="8">
    <location>
        <begin position="1"/>
        <end position="33"/>
    </location>
</feature>
<dbReference type="InterPro" id="IPR050081">
    <property type="entry name" value="Ile-tRNA_ligase"/>
</dbReference>
<dbReference type="InterPro" id="IPR001412">
    <property type="entry name" value="aa-tRNA-synth_I_CS"/>
</dbReference>
<dbReference type="PATRIC" id="fig|1177755.3.peg.1954"/>
<dbReference type="PROSITE" id="PS00178">
    <property type="entry name" value="AA_TRNA_LIGASE_I"/>
    <property type="match status" value="1"/>
</dbReference>
<evidence type="ECO:0000256" key="5">
    <source>
        <dbReference type="ARBA" id="ARBA00022917"/>
    </source>
</evidence>
<dbReference type="InterPro" id="IPR002300">
    <property type="entry name" value="aa-tRNA-synth_Ia"/>
</dbReference>
<dbReference type="GO" id="GO:0005829">
    <property type="term" value="C:cytosol"/>
    <property type="evidence" value="ECO:0007669"/>
    <property type="project" value="TreeGrafter"/>
</dbReference>
<dbReference type="PANTHER" id="PTHR42765:SF1">
    <property type="entry name" value="ISOLEUCINE--TRNA LIGASE, MITOCHONDRIAL"/>
    <property type="match status" value="1"/>
</dbReference>
<comment type="catalytic activity">
    <reaction evidence="7">
        <text>tRNA(Ile) + L-isoleucine + ATP = L-isoleucyl-tRNA(Ile) + AMP + diphosphate</text>
        <dbReference type="Rhea" id="RHEA:11060"/>
        <dbReference type="Rhea" id="RHEA-COMP:9666"/>
        <dbReference type="Rhea" id="RHEA-COMP:9695"/>
        <dbReference type="ChEBI" id="CHEBI:30616"/>
        <dbReference type="ChEBI" id="CHEBI:33019"/>
        <dbReference type="ChEBI" id="CHEBI:58045"/>
        <dbReference type="ChEBI" id="CHEBI:78442"/>
        <dbReference type="ChEBI" id="CHEBI:78528"/>
        <dbReference type="ChEBI" id="CHEBI:456215"/>
        <dbReference type="EC" id="6.1.1.5"/>
    </reaction>
</comment>
<evidence type="ECO:0000259" key="9">
    <source>
        <dbReference type="Pfam" id="PF00133"/>
    </source>
</evidence>